<proteinExistence type="predicted"/>
<dbReference type="SUPFAM" id="SSF55347">
    <property type="entry name" value="Glyceraldehyde-3-phosphate dehydrogenase-like, C-terminal domain"/>
    <property type="match status" value="1"/>
</dbReference>
<dbReference type="Gene3D" id="3.30.360.10">
    <property type="entry name" value="Dihydrodipicolinate Reductase, domain 2"/>
    <property type="match status" value="1"/>
</dbReference>
<accession>A0A6M8BIP5</accession>
<evidence type="ECO:0000313" key="4">
    <source>
        <dbReference type="Proteomes" id="UP000505210"/>
    </source>
</evidence>
<sequence>MHLLRNFLALPGVRVVAIADPSTTRLQTAVNQLGLAHRTPAVLALTDWAAALDLDGVDAVAIATPASTHAALLRTALNWGLHGFVEKPLALCAAEGRELCQLAAAQGRRLVVDHTYLFHPAVQAGRSLVQRGLLGQVRYGSSSRTHLGPVRSDVDALWDLAIHDIAIFNHWLEERPVQGQAWGTVWLQPALTPQLGAIAQETNQAKTAVQSGGSGGSGVSDLVWARLFYPSGFQATLQVCWLNPDRQRRLSMVGDRASLIFDEMATDSLVLQTGALMQQDRQFLPTTQERRAIAVSREEPLRRACEHFVDCVRGDRPSSLSSGEVGTELITILEALSRSMAQQGAIVPVAD</sequence>
<dbReference type="InterPro" id="IPR055170">
    <property type="entry name" value="GFO_IDH_MocA-like_dom"/>
</dbReference>
<dbReference type="SUPFAM" id="SSF51735">
    <property type="entry name" value="NAD(P)-binding Rossmann-fold domains"/>
    <property type="match status" value="1"/>
</dbReference>
<name>A0A6M8BIP5_9CYAN</name>
<evidence type="ECO:0000259" key="1">
    <source>
        <dbReference type="Pfam" id="PF01408"/>
    </source>
</evidence>
<dbReference type="Pfam" id="PF01408">
    <property type="entry name" value="GFO_IDH_MocA"/>
    <property type="match status" value="1"/>
</dbReference>
<dbReference type="KEGG" id="theu:HPC62_06045"/>
<dbReference type="Pfam" id="PF22725">
    <property type="entry name" value="GFO_IDH_MocA_C3"/>
    <property type="match status" value="1"/>
</dbReference>
<keyword evidence="4" id="KW-1185">Reference proteome</keyword>
<dbReference type="Proteomes" id="UP000505210">
    <property type="component" value="Chromosome"/>
</dbReference>
<evidence type="ECO:0000313" key="3">
    <source>
        <dbReference type="EMBL" id="QKD84797.1"/>
    </source>
</evidence>
<dbReference type="PANTHER" id="PTHR43377">
    <property type="entry name" value="BILIVERDIN REDUCTASE A"/>
    <property type="match status" value="1"/>
</dbReference>
<dbReference type="InterPro" id="IPR036291">
    <property type="entry name" value="NAD(P)-bd_dom_sf"/>
</dbReference>
<dbReference type="GO" id="GO:0000166">
    <property type="term" value="F:nucleotide binding"/>
    <property type="evidence" value="ECO:0007669"/>
    <property type="project" value="InterPro"/>
</dbReference>
<dbReference type="PANTHER" id="PTHR43377:SF6">
    <property type="entry name" value="GFO_IDH_MOCA-LIKE OXIDOREDUCTASE N-TERMINAL DOMAIN-CONTAINING PROTEIN"/>
    <property type="match status" value="1"/>
</dbReference>
<reference evidence="3 4" key="1">
    <citation type="submission" date="2020-05" db="EMBL/GenBank/DDBJ databases">
        <title>Complete genome sequence of of a novel Thermoleptolyngbya strain isolated from hot springs of Ganzi, Sichuan China.</title>
        <authorList>
            <person name="Tang J."/>
            <person name="Daroch M."/>
            <person name="Li L."/>
            <person name="Waleron K."/>
            <person name="Waleron M."/>
            <person name="Waleron M."/>
        </authorList>
    </citation>
    <scope>NUCLEOTIDE SEQUENCE [LARGE SCALE GENOMIC DNA]</scope>
    <source>
        <strain evidence="3 4">PKUAC-SCTA183</strain>
    </source>
</reference>
<dbReference type="InterPro" id="IPR000683">
    <property type="entry name" value="Gfo/Idh/MocA-like_OxRdtase_N"/>
</dbReference>
<feature type="domain" description="Gfo/Idh/MocA-like oxidoreductase N-terminal" evidence="1">
    <location>
        <begin position="6"/>
        <end position="114"/>
    </location>
</feature>
<protein>
    <submittedName>
        <fullName evidence="3">Gfo/Idh/MocA family oxidoreductase</fullName>
    </submittedName>
</protein>
<dbReference type="EMBL" id="CP053661">
    <property type="protein sequence ID" value="QKD84797.1"/>
    <property type="molecule type" value="Genomic_DNA"/>
</dbReference>
<dbReference type="InterPro" id="IPR051450">
    <property type="entry name" value="Gfo/Idh/MocA_Oxidoreductases"/>
</dbReference>
<evidence type="ECO:0000259" key="2">
    <source>
        <dbReference type="Pfam" id="PF22725"/>
    </source>
</evidence>
<dbReference type="Gene3D" id="3.40.50.720">
    <property type="entry name" value="NAD(P)-binding Rossmann-like Domain"/>
    <property type="match status" value="1"/>
</dbReference>
<gene>
    <name evidence="3" type="ORF">HPC62_06045</name>
</gene>
<dbReference type="AlphaFoldDB" id="A0A6M8BIP5"/>
<organism evidence="3 4">
    <name type="scientific">Thermoleptolyngbya sichuanensis A183</name>
    <dbReference type="NCBI Taxonomy" id="2737172"/>
    <lineage>
        <taxon>Bacteria</taxon>
        <taxon>Bacillati</taxon>
        <taxon>Cyanobacteriota</taxon>
        <taxon>Cyanophyceae</taxon>
        <taxon>Oculatellales</taxon>
        <taxon>Oculatellaceae</taxon>
        <taxon>Thermoleptolyngbya</taxon>
        <taxon>Thermoleptolyngbya sichuanensis</taxon>
    </lineage>
</organism>
<feature type="domain" description="GFO/IDH/MocA-like oxidoreductase" evidence="2">
    <location>
        <begin position="123"/>
        <end position="259"/>
    </location>
</feature>